<name>A0AAE4BQ20_9BACT</name>
<dbReference type="Proteomes" id="UP001185092">
    <property type="component" value="Unassembled WGS sequence"/>
</dbReference>
<dbReference type="InterPro" id="IPR024623">
    <property type="entry name" value="YtxH"/>
</dbReference>
<reference evidence="1" key="1">
    <citation type="submission" date="2023-07" db="EMBL/GenBank/DDBJ databases">
        <title>Genomic Encyclopedia of Type Strains, Phase IV (KMG-IV): sequencing the most valuable type-strain genomes for metagenomic binning, comparative biology and taxonomic classification.</title>
        <authorList>
            <person name="Goeker M."/>
        </authorList>
    </citation>
    <scope>NUCLEOTIDE SEQUENCE</scope>
    <source>
        <strain evidence="1">DSM 26174</strain>
    </source>
</reference>
<dbReference type="Pfam" id="PF12732">
    <property type="entry name" value="YtxH"/>
    <property type="match status" value="1"/>
</dbReference>
<dbReference type="AlphaFoldDB" id="A0AAE4BQ20"/>
<dbReference type="EMBL" id="JAVDQD010000002">
    <property type="protein sequence ID" value="MDR6238629.1"/>
    <property type="molecule type" value="Genomic_DNA"/>
</dbReference>
<comment type="caution">
    <text evidence="1">The sequence shown here is derived from an EMBL/GenBank/DDBJ whole genome shotgun (WGS) entry which is preliminary data.</text>
</comment>
<evidence type="ECO:0000313" key="2">
    <source>
        <dbReference type="Proteomes" id="UP001185092"/>
    </source>
</evidence>
<evidence type="ECO:0000313" key="1">
    <source>
        <dbReference type="EMBL" id="MDR6238629.1"/>
    </source>
</evidence>
<proteinExistence type="predicted"/>
<dbReference type="RefSeq" id="WP_309938136.1">
    <property type="nucleotide sequence ID" value="NZ_AP025305.1"/>
</dbReference>
<organism evidence="1 2">
    <name type="scientific">Aureibacter tunicatorum</name>
    <dbReference type="NCBI Taxonomy" id="866807"/>
    <lineage>
        <taxon>Bacteria</taxon>
        <taxon>Pseudomonadati</taxon>
        <taxon>Bacteroidota</taxon>
        <taxon>Cytophagia</taxon>
        <taxon>Cytophagales</taxon>
        <taxon>Persicobacteraceae</taxon>
        <taxon>Aureibacter</taxon>
    </lineage>
</organism>
<sequence>MSKKTNALLAFLTGAAAGAILGVLYAPEEGSSTRDKLSYKLSKTRDKLKALIDELISDIDSPNSLAKTQGDQVVNQTREKAERLLGDVDDLISQIKGDQSSEQNSVNN</sequence>
<accession>A0AAE4BQ20</accession>
<protein>
    <submittedName>
        <fullName evidence="1">Gas vesicle protein</fullName>
    </submittedName>
</protein>
<gene>
    <name evidence="1" type="ORF">HNQ88_001666</name>
</gene>
<keyword evidence="2" id="KW-1185">Reference proteome</keyword>